<comment type="caution">
    <text evidence="6">The sequence shown here is derived from an EMBL/GenBank/DDBJ whole genome shotgun (WGS) entry which is preliminary data.</text>
</comment>
<dbReference type="PANTHER" id="PTHR46020">
    <property type="entry name" value="OSJNBB0059K02.9 PROTEIN"/>
    <property type="match status" value="1"/>
</dbReference>
<feature type="signal peptide" evidence="5">
    <location>
        <begin position="1"/>
        <end position="24"/>
    </location>
</feature>
<accession>A0A8T0PJT8</accession>
<evidence type="ECO:0000313" key="6">
    <source>
        <dbReference type="EMBL" id="KAG2559406.1"/>
    </source>
</evidence>
<keyword evidence="3" id="KW-0443">Lipid metabolism</keyword>
<sequence length="385" mass="41445">MTMKLFALCFVVLFLLLNGRVAESSRPAAGGDVSPSRRHRHDHGRHRRHHGRPTAADPRPKLFVFGDDFADNGNVASDPSLGAASRSWRYPFGMSDAAHGRKPTGRFSDGLVQSDFLAKIIGHRASPPAYLGDEWDDVMDPAGMNFAFGDSGVLDVPSGVPRLGKQVQQLASLIKAGVVDDRDLKGSVALVAYSGNDYSNSTNDDELVTKVVEEIGSAAWRLLDLGVSKVLVNTVPPFGCSPWLSRLHNYSSCDDGGNAFADRHNAALRDRLAGEDDDVLLLDVNSIMTDLVAPKPGSALAPRLTERLRPCCEAVIAGGDDEDAEGGGGGGGYCGLDDGYTLCDHPEEYFFWDVVHPTQAGWRAVMQLLQGPIMAFLGISNLEHF</sequence>
<dbReference type="GO" id="GO:0006629">
    <property type="term" value="P:lipid metabolic process"/>
    <property type="evidence" value="ECO:0007669"/>
    <property type="project" value="UniProtKB-KW"/>
</dbReference>
<dbReference type="PANTHER" id="PTHR46020:SF15">
    <property type="entry name" value="SGNH HYDROLASE-TYPE ESTERASE DOMAIN-CONTAINING PROTEIN"/>
    <property type="match status" value="1"/>
</dbReference>
<protein>
    <recommendedName>
        <fullName evidence="8">GDSL esterase/lipase</fullName>
    </recommendedName>
</protein>
<proteinExistence type="inferred from homology"/>
<keyword evidence="2" id="KW-0378">Hydrolase</keyword>
<gene>
    <name evidence="6" type="ORF">PVAP13_8NG308700</name>
</gene>
<evidence type="ECO:0000256" key="5">
    <source>
        <dbReference type="SAM" id="SignalP"/>
    </source>
</evidence>
<dbReference type="Proteomes" id="UP000823388">
    <property type="component" value="Chromosome 8N"/>
</dbReference>
<name>A0A8T0PJT8_PANVG</name>
<keyword evidence="7" id="KW-1185">Reference proteome</keyword>
<evidence type="ECO:0000256" key="1">
    <source>
        <dbReference type="ARBA" id="ARBA00008668"/>
    </source>
</evidence>
<evidence type="ECO:0000256" key="3">
    <source>
        <dbReference type="ARBA" id="ARBA00023098"/>
    </source>
</evidence>
<evidence type="ECO:0000256" key="4">
    <source>
        <dbReference type="SAM" id="MobiDB-lite"/>
    </source>
</evidence>
<comment type="similarity">
    <text evidence="1">Belongs to the 'GDSL' lipolytic enzyme family.</text>
</comment>
<evidence type="ECO:0000256" key="2">
    <source>
        <dbReference type="ARBA" id="ARBA00022801"/>
    </source>
</evidence>
<reference evidence="6" key="1">
    <citation type="submission" date="2020-05" db="EMBL/GenBank/DDBJ databases">
        <title>WGS assembly of Panicum virgatum.</title>
        <authorList>
            <person name="Lovell J.T."/>
            <person name="Jenkins J."/>
            <person name="Shu S."/>
            <person name="Juenger T.E."/>
            <person name="Schmutz J."/>
        </authorList>
    </citation>
    <scope>NUCLEOTIDE SEQUENCE</scope>
    <source>
        <strain evidence="6">AP13</strain>
    </source>
</reference>
<feature type="compositionally biased region" description="Basic residues" evidence="4">
    <location>
        <begin position="36"/>
        <end position="52"/>
    </location>
</feature>
<dbReference type="GO" id="GO:0016788">
    <property type="term" value="F:hydrolase activity, acting on ester bonds"/>
    <property type="evidence" value="ECO:0007669"/>
    <property type="project" value="InterPro"/>
</dbReference>
<feature type="chain" id="PRO_5035822571" description="GDSL esterase/lipase" evidence="5">
    <location>
        <begin position="25"/>
        <end position="385"/>
    </location>
</feature>
<organism evidence="6 7">
    <name type="scientific">Panicum virgatum</name>
    <name type="common">Blackwell switchgrass</name>
    <dbReference type="NCBI Taxonomy" id="38727"/>
    <lineage>
        <taxon>Eukaryota</taxon>
        <taxon>Viridiplantae</taxon>
        <taxon>Streptophyta</taxon>
        <taxon>Embryophyta</taxon>
        <taxon>Tracheophyta</taxon>
        <taxon>Spermatophyta</taxon>
        <taxon>Magnoliopsida</taxon>
        <taxon>Liliopsida</taxon>
        <taxon>Poales</taxon>
        <taxon>Poaceae</taxon>
        <taxon>PACMAD clade</taxon>
        <taxon>Panicoideae</taxon>
        <taxon>Panicodae</taxon>
        <taxon>Paniceae</taxon>
        <taxon>Panicinae</taxon>
        <taxon>Panicum</taxon>
        <taxon>Panicum sect. Hiantes</taxon>
    </lineage>
</organism>
<evidence type="ECO:0000313" key="7">
    <source>
        <dbReference type="Proteomes" id="UP000823388"/>
    </source>
</evidence>
<dbReference type="AlphaFoldDB" id="A0A8T0PJT8"/>
<dbReference type="InterPro" id="IPR036514">
    <property type="entry name" value="SGNH_hydro_sf"/>
</dbReference>
<dbReference type="Gene3D" id="3.40.50.1110">
    <property type="entry name" value="SGNH hydrolase"/>
    <property type="match status" value="1"/>
</dbReference>
<dbReference type="SUPFAM" id="SSF52266">
    <property type="entry name" value="SGNH hydrolase"/>
    <property type="match status" value="1"/>
</dbReference>
<dbReference type="EMBL" id="CM029052">
    <property type="protein sequence ID" value="KAG2559406.1"/>
    <property type="molecule type" value="Genomic_DNA"/>
</dbReference>
<dbReference type="Pfam" id="PF00657">
    <property type="entry name" value="Lipase_GDSL"/>
    <property type="match status" value="1"/>
</dbReference>
<dbReference type="InterPro" id="IPR001087">
    <property type="entry name" value="GDSL"/>
</dbReference>
<feature type="region of interest" description="Disordered" evidence="4">
    <location>
        <begin position="25"/>
        <end position="60"/>
    </location>
</feature>
<evidence type="ECO:0008006" key="8">
    <source>
        <dbReference type="Google" id="ProtNLM"/>
    </source>
</evidence>
<keyword evidence="5" id="KW-0732">Signal</keyword>